<protein>
    <recommendedName>
        <fullName evidence="6">Acetate kinase</fullName>
        <ecNumber evidence="6">2.7.2.1</ecNumber>
    </recommendedName>
    <alternativeName>
        <fullName evidence="6">Acetokinase</fullName>
    </alternativeName>
</protein>
<feature type="binding site" evidence="6">
    <location>
        <position position="16"/>
    </location>
    <ligand>
        <name>ATP</name>
        <dbReference type="ChEBI" id="CHEBI:30616"/>
    </ligand>
</feature>
<feature type="site" description="Transition state stabilizer" evidence="6">
    <location>
        <position position="239"/>
    </location>
</feature>
<feature type="binding site" evidence="6">
    <location>
        <position position="380"/>
    </location>
    <ligand>
        <name>Mg(2+)</name>
        <dbReference type="ChEBI" id="CHEBI:18420"/>
    </ligand>
</feature>
<comment type="pathway">
    <text evidence="6">Metabolic intermediate biosynthesis; acetyl-CoA biosynthesis; acetyl-CoA from acetate: step 1/2.</text>
</comment>
<keyword evidence="6" id="KW-0479">Metal-binding</keyword>
<dbReference type="PATRIC" id="fig|1423805.4.peg.2534"/>
<dbReference type="Proteomes" id="UP000051835">
    <property type="component" value="Unassembled WGS sequence"/>
</dbReference>
<evidence type="ECO:0000313" key="8">
    <source>
        <dbReference type="EMBL" id="KRL49741.1"/>
    </source>
</evidence>
<keyword evidence="2 6" id="KW-0808">Transferase</keyword>
<dbReference type="EMBL" id="AZFC01000005">
    <property type="protein sequence ID" value="KRL49741.1"/>
    <property type="molecule type" value="Genomic_DNA"/>
</dbReference>
<dbReference type="PIRSF" id="PIRSF000722">
    <property type="entry name" value="Acetate_prop_kin"/>
    <property type="match status" value="1"/>
</dbReference>
<dbReference type="PROSITE" id="PS01076">
    <property type="entry name" value="ACETATE_KINASE_2"/>
    <property type="match status" value="1"/>
</dbReference>
<keyword evidence="6" id="KW-0460">Magnesium</keyword>
<dbReference type="GO" id="GO:0006085">
    <property type="term" value="P:acetyl-CoA biosynthetic process"/>
    <property type="evidence" value="ECO:0007669"/>
    <property type="project" value="UniProtKB-UniRule"/>
</dbReference>
<evidence type="ECO:0000256" key="7">
    <source>
        <dbReference type="RuleBase" id="RU003835"/>
    </source>
</evidence>
<evidence type="ECO:0000256" key="3">
    <source>
        <dbReference type="ARBA" id="ARBA00022741"/>
    </source>
</evidence>
<dbReference type="EC" id="2.7.2.1" evidence="6"/>
<feature type="binding site" evidence="6">
    <location>
        <position position="90"/>
    </location>
    <ligand>
        <name>substrate</name>
    </ligand>
</feature>
<feature type="binding site" evidence="6">
    <location>
        <begin position="281"/>
        <end position="283"/>
    </location>
    <ligand>
        <name>ATP</name>
        <dbReference type="ChEBI" id="CHEBI:30616"/>
    </ligand>
</feature>
<dbReference type="PROSITE" id="PS01075">
    <property type="entry name" value="ACETATE_KINASE_1"/>
    <property type="match status" value="1"/>
</dbReference>
<comment type="similarity">
    <text evidence="1 6 7">Belongs to the acetokinase family.</text>
</comment>
<feature type="binding site" evidence="6">
    <location>
        <begin position="206"/>
        <end position="210"/>
    </location>
    <ligand>
        <name>ATP</name>
        <dbReference type="ChEBI" id="CHEBI:30616"/>
    </ligand>
</feature>
<feature type="binding site" evidence="6">
    <location>
        <begin position="329"/>
        <end position="333"/>
    </location>
    <ligand>
        <name>ATP</name>
        <dbReference type="ChEBI" id="CHEBI:30616"/>
    </ligand>
</feature>
<comment type="caution">
    <text evidence="8">The sequence shown here is derived from an EMBL/GenBank/DDBJ whole genome shotgun (WGS) entry which is preliminary data.</text>
</comment>
<gene>
    <name evidence="6" type="primary">ackA</name>
    <name evidence="8" type="ORF">FD37_GL002461</name>
</gene>
<feature type="binding site" evidence="6">
    <location>
        <position position="9"/>
    </location>
    <ligand>
        <name>Mg(2+)</name>
        <dbReference type="ChEBI" id="CHEBI:18420"/>
    </ligand>
</feature>
<evidence type="ECO:0000256" key="5">
    <source>
        <dbReference type="ARBA" id="ARBA00022840"/>
    </source>
</evidence>
<comment type="subcellular location">
    <subcellularLocation>
        <location evidence="6">Cytoplasm</location>
    </subcellularLocation>
</comment>
<dbReference type="InterPro" id="IPR043129">
    <property type="entry name" value="ATPase_NBD"/>
</dbReference>
<dbReference type="Pfam" id="PF00871">
    <property type="entry name" value="Acetate_kinase"/>
    <property type="match status" value="1"/>
</dbReference>
<dbReference type="GO" id="GO:0005737">
    <property type="term" value="C:cytoplasm"/>
    <property type="evidence" value="ECO:0007669"/>
    <property type="project" value="UniProtKB-SubCell"/>
</dbReference>
<evidence type="ECO:0000256" key="4">
    <source>
        <dbReference type="ARBA" id="ARBA00022777"/>
    </source>
</evidence>
<dbReference type="InterPro" id="IPR023865">
    <property type="entry name" value="Aliphatic_acid_kinase_CS"/>
</dbReference>
<keyword evidence="5 6" id="KW-0067">ATP-binding</keyword>
<name>A0A0R1QXK6_9LACO</name>
<comment type="subunit">
    <text evidence="6">Homodimer.</text>
</comment>
<evidence type="ECO:0000256" key="6">
    <source>
        <dbReference type="HAMAP-Rule" id="MF_00020"/>
    </source>
</evidence>
<evidence type="ECO:0000313" key="9">
    <source>
        <dbReference type="Proteomes" id="UP000051835"/>
    </source>
</evidence>
<keyword evidence="4 6" id="KW-0418">Kinase</keyword>
<dbReference type="GO" id="GO:0008776">
    <property type="term" value="F:acetate kinase activity"/>
    <property type="evidence" value="ECO:0007669"/>
    <property type="project" value="UniProtKB-UniRule"/>
</dbReference>
<dbReference type="PANTHER" id="PTHR21060">
    <property type="entry name" value="ACETATE KINASE"/>
    <property type="match status" value="1"/>
</dbReference>
<dbReference type="PRINTS" id="PR00471">
    <property type="entry name" value="ACETATEKNASE"/>
</dbReference>
<feature type="active site" description="Proton donor/acceptor" evidence="6">
    <location>
        <position position="147"/>
    </location>
</feature>
<proteinExistence type="inferred from homology"/>
<dbReference type="RefSeq" id="WP_056963220.1">
    <property type="nucleotide sequence ID" value="NZ_AZFC01000005.1"/>
</dbReference>
<dbReference type="GO" id="GO:0005524">
    <property type="term" value="F:ATP binding"/>
    <property type="evidence" value="ECO:0007669"/>
    <property type="project" value="UniProtKB-KW"/>
</dbReference>
<sequence>MSQKILAINSGSSSLKFKLYELPDQTVLANGHVDRIGQRNSTFTFEIHGKQNVQAEAMKDHLAAIQAVVNGLLTSHVIEHKSEIVAVGHRISHGGRFYTHPVRIDAAVKAKIKELSVLSPLHNPVNLAGIEALEKILPEAQEVATFDTSFHATIPAKAYMYGLPYSYFEDHDIRRYGFHGPSHEYVTLKARELFGEQQTHRMITCHLGNGASLCAELDGKSVNSSMGFTPLAGLLMGTRSGDIDPEIIPFIEERFHLSSEDVRKVLNQDSGLLGLSGISNDVRDLSEAAHEGNSRAQLALDVYVHQIQQYIGAYTTDLDGLDTLVFTAGVGEHSAIVRQAVCAQLGYLGVKLDEAKNQANALSIEAPDSQVKVAVIPTDEESIIARDIIQVLGLN</sequence>
<accession>A0A0R1QXK6</accession>
<dbReference type="CDD" id="cd24010">
    <property type="entry name" value="ASKHA_NBD_AcK_PK"/>
    <property type="match status" value="1"/>
</dbReference>
<reference evidence="8 9" key="1">
    <citation type="journal article" date="2015" name="Genome Announc.">
        <title>Expanding the biotechnology potential of lactobacilli through comparative genomics of 213 strains and associated genera.</title>
        <authorList>
            <person name="Sun Z."/>
            <person name="Harris H.M."/>
            <person name="McCann A."/>
            <person name="Guo C."/>
            <person name="Argimon S."/>
            <person name="Zhang W."/>
            <person name="Yang X."/>
            <person name="Jeffery I.B."/>
            <person name="Cooney J.C."/>
            <person name="Kagawa T.F."/>
            <person name="Liu W."/>
            <person name="Song Y."/>
            <person name="Salvetti E."/>
            <person name="Wrobel A."/>
            <person name="Rasinkangas P."/>
            <person name="Parkhill J."/>
            <person name="Rea M.C."/>
            <person name="O'Sullivan O."/>
            <person name="Ritari J."/>
            <person name="Douillard F.P."/>
            <person name="Paul Ross R."/>
            <person name="Yang R."/>
            <person name="Briner A.E."/>
            <person name="Felis G.E."/>
            <person name="de Vos W.M."/>
            <person name="Barrangou R."/>
            <person name="Klaenhammer T.R."/>
            <person name="Caufield P.W."/>
            <person name="Cui Y."/>
            <person name="Zhang H."/>
            <person name="O'Toole P.W."/>
        </authorList>
    </citation>
    <scope>NUCLEOTIDE SEQUENCE [LARGE SCALE GENOMIC DNA]</scope>
    <source>
        <strain evidence="8 9">DSM 15429</strain>
    </source>
</reference>
<dbReference type="InterPro" id="IPR004372">
    <property type="entry name" value="Ac/propionate_kinase"/>
</dbReference>
<dbReference type="NCBIfam" id="TIGR00016">
    <property type="entry name" value="ackA"/>
    <property type="match status" value="1"/>
</dbReference>
<dbReference type="GO" id="GO:0006083">
    <property type="term" value="P:acetate metabolic process"/>
    <property type="evidence" value="ECO:0007669"/>
    <property type="project" value="TreeGrafter"/>
</dbReference>
<comment type="catalytic activity">
    <reaction evidence="6">
        <text>acetate + ATP = acetyl phosphate + ADP</text>
        <dbReference type="Rhea" id="RHEA:11352"/>
        <dbReference type="ChEBI" id="CHEBI:22191"/>
        <dbReference type="ChEBI" id="CHEBI:30089"/>
        <dbReference type="ChEBI" id="CHEBI:30616"/>
        <dbReference type="ChEBI" id="CHEBI:456216"/>
        <dbReference type="EC" id="2.7.2.1"/>
    </reaction>
</comment>
<comment type="function">
    <text evidence="6">Catalyzes the formation of acetyl phosphate from acetate and ATP. Can also catalyze the reverse reaction.</text>
</comment>
<evidence type="ECO:0000256" key="1">
    <source>
        <dbReference type="ARBA" id="ARBA00008748"/>
    </source>
</evidence>
<dbReference type="InterPro" id="IPR000890">
    <property type="entry name" value="Aliphatic_acid_kin_short-chain"/>
</dbReference>
<keyword evidence="3 6" id="KW-0547">Nucleotide-binding</keyword>
<dbReference type="AlphaFoldDB" id="A0A0R1QXK6"/>
<dbReference type="GO" id="GO:0000287">
    <property type="term" value="F:magnesium ion binding"/>
    <property type="evidence" value="ECO:0007669"/>
    <property type="project" value="UniProtKB-UniRule"/>
</dbReference>
<dbReference type="SUPFAM" id="SSF53067">
    <property type="entry name" value="Actin-like ATPase domain"/>
    <property type="match status" value="2"/>
</dbReference>
<dbReference type="HAMAP" id="MF_00020">
    <property type="entry name" value="Acetate_kinase"/>
    <property type="match status" value="1"/>
</dbReference>
<evidence type="ECO:0000256" key="2">
    <source>
        <dbReference type="ARBA" id="ARBA00022679"/>
    </source>
</evidence>
<dbReference type="Gene3D" id="3.30.420.40">
    <property type="match status" value="2"/>
</dbReference>
<dbReference type="PANTHER" id="PTHR21060:SF15">
    <property type="entry name" value="ACETATE KINASE-RELATED"/>
    <property type="match status" value="1"/>
</dbReference>
<dbReference type="UniPathway" id="UPA00340">
    <property type="reaction ID" value="UER00458"/>
</dbReference>
<comment type="cofactor">
    <cofactor evidence="6">
        <name>Mg(2+)</name>
        <dbReference type="ChEBI" id="CHEBI:18420"/>
    </cofactor>
    <cofactor evidence="6">
        <name>Mn(2+)</name>
        <dbReference type="ChEBI" id="CHEBI:29035"/>
    </cofactor>
    <text evidence="6">Mg(2+). Can also accept Mn(2+).</text>
</comment>
<organism evidence="8 9">
    <name type="scientific">Levilactobacillus spicheri DSM 15429</name>
    <dbReference type="NCBI Taxonomy" id="1423805"/>
    <lineage>
        <taxon>Bacteria</taxon>
        <taxon>Bacillati</taxon>
        <taxon>Bacillota</taxon>
        <taxon>Bacilli</taxon>
        <taxon>Lactobacillales</taxon>
        <taxon>Lactobacillaceae</taxon>
        <taxon>Levilactobacillus</taxon>
    </lineage>
</organism>
<feature type="site" description="Transition state stabilizer" evidence="6">
    <location>
        <position position="179"/>
    </location>
</feature>
<keyword evidence="6" id="KW-0963">Cytoplasm</keyword>